<dbReference type="AlphaFoldDB" id="A0AAD4DMS2"/>
<evidence type="ECO:0000313" key="2">
    <source>
        <dbReference type="EMBL" id="KAG1883896.1"/>
    </source>
</evidence>
<proteinExistence type="predicted"/>
<protein>
    <submittedName>
        <fullName evidence="2">Uncharacterized protein</fullName>
    </submittedName>
</protein>
<feature type="compositionally biased region" description="Polar residues" evidence="1">
    <location>
        <begin position="151"/>
        <end position="174"/>
    </location>
</feature>
<feature type="compositionally biased region" description="Acidic residues" evidence="1">
    <location>
        <begin position="19"/>
        <end position="29"/>
    </location>
</feature>
<accession>A0AAD4DMS2</accession>
<dbReference type="GeneID" id="64663249"/>
<evidence type="ECO:0000313" key="3">
    <source>
        <dbReference type="Proteomes" id="UP001195769"/>
    </source>
</evidence>
<feature type="compositionally biased region" description="Acidic residues" evidence="1">
    <location>
        <begin position="1"/>
        <end position="11"/>
    </location>
</feature>
<feature type="region of interest" description="Disordered" evidence="1">
    <location>
        <begin position="344"/>
        <end position="365"/>
    </location>
</feature>
<feature type="compositionally biased region" description="Polar residues" evidence="1">
    <location>
        <begin position="405"/>
        <end position="428"/>
    </location>
</feature>
<feature type="region of interest" description="Disordered" evidence="1">
    <location>
        <begin position="402"/>
        <end position="428"/>
    </location>
</feature>
<feature type="compositionally biased region" description="Polar residues" evidence="1">
    <location>
        <begin position="256"/>
        <end position="271"/>
    </location>
</feature>
<feature type="compositionally biased region" description="Basic residues" evidence="1">
    <location>
        <begin position="32"/>
        <end position="50"/>
    </location>
</feature>
<name>A0AAD4DMS2_9AGAM</name>
<organism evidence="2 3">
    <name type="scientific">Suillus fuscotomentosus</name>
    <dbReference type="NCBI Taxonomy" id="1912939"/>
    <lineage>
        <taxon>Eukaryota</taxon>
        <taxon>Fungi</taxon>
        <taxon>Dikarya</taxon>
        <taxon>Basidiomycota</taxon>
        <taxon>Agaricomycotina</taxon>
        <taxon>Agaricomycetes</taxon>
        <taxon>Agaricomycetidae</taxon>
        <taxon>Boletales</taxon>
        <taxon>Suillineae</taxon>
        <taxon>Suillaceae</taxon>
        <taxon>Suillus</taxon>
    </lineage>
</organism>
<dbReference type="RefSeq" id="XP_041216218.1">
    <property type="nucleotide sequence ID" value="XM_041368951.1"/>
</dbReference>
<reference evidence="2" key="1">
    <citation type="journal article" date="2020" name="New Phytol.">
        <title>Comparative genomics reveals dynamic genome evolution in host specialist ectomycorrhizal fungi.</title>
        <authorList>
            <person name="Lofgren L.A."/>
            <person name="Nguyen N.H."/>
            <person name="Vilgalys R."/>
            <person name="Ruytinx J."/>
            <person name="Liao H.L."/>
            <person name="Branco S."/>
            <person name="Kuo A."/>
            <person name="LaButti K."/>
            <person name="Lipzen A."/>
            <person name="Andreopoulos W."/>
            <person name="Pangilinan J."/>
            <person name="Riley R."/>
            <person name="Hundley H."/>
            <person name="Na H."/>
            <person name="Barry K."/>
            <person name="Grigoriev I.V."/>
            <person name="Stajich J.E."/>
            <person name="Kennedy P.G."/>
        </authorList>
    </citation>
    <scope>NUCLEOTIDE SEQUENCE</scope>
    <source>
        <strain evidence="2">FC203</strain>
    </source>
</reference>
<sequence>VSSESDAEDEFKEDKDALESEDSQYEDEVATSRKRKVKGTRGHRSQKRRAPSSDVQAVEPPREGRKAVKGKGKAVDQDTGKEQKIAKRVRYVSAATESDTEQDGHKASRLRDGPQDSLQPRTQRVVPGSSESARQAALYSEGKRQPHAPGGSNTTQDARQGSLDTSQEVLQDASQGPPDAPRGSRDTAQVAQQRGPRGPRTSRWDLPLRGKMEDTFTQPTQASDHLEVPSPTPSSPSPQSREQPRSLLPAPHDQHNTTAQPNGQQNISNRSLPLPPSRGSTEYQPMTQRHLPSGVNYAPGVNAARQPQHSMDAHNTMYTYPPPPPPHPYYPTRSDSYEQGTGAYRGGRDVHDGRVPAPRQEYPGYRDGRVIYDHYQGRAPRHDGLDLHQNWPRYAAYPEDGRTIRANSTSPLPGLMQYSSSPPQSEGN</sequence>
<feature type="region of interest" description="Disordered" evidence="1">
    <location>
        <begin position="1"/>
        <end position="297"/>
    </location>
</feature>
<feature type="non-terminal residue" evidence="2">
    <location>
        <position position="428"/>
    </location>
</feature>
<gene>
    <name evidence="2" type="ORF">F5891DRAFT_1203034</name>
</gene>
<keyword evidence="3" id="KW-1185">Reference proteome</keyword>
<comment type="caution">
    <text evidence="2">The sequence shown here is derived from an EMBL/GenBank/DDBJ whole genome shotgun (WGS) entry which is preliminary data.</text>
</comment>
<dbReference type="Proteomes" id="UP001195769">
    <property type="component" value="Unassembled WGS sequence"/>
</dbReference>
<feature type="compositionally biased region" description="Basic and acidic residues" evidence="1">
    <location>
        <begin position="202"/>
        <end position="214"/>
    </location>
</feature>
<feature type="compositionally biased region" description="Basic and acidic residues" evidence="1">
    <location>
        <begin position="102"/>
        <end position="114"/>
    </location>
</feature>
<evidence type="ECO:0000256" key="1">
    <source>
        <dbReference type="SAM" id="MobiDB-lite"/>
    </source>
</evidence>
<feature type="compositionally biased region" description="Basic and acidic residues" evidence="1">
    <location>
        <begin position="73"/>
        <end position="85"/>
    </location>
</feature>
<dbReference type="EMBL" id="JABBWK010000455">
    <property type="protein sequence ID" value="KAG1883896.1"/>
    <property type="molecule type" value="Genomic_DNA"/>
</dbReference>
<feature type="compositionally biased region" description="Polar residues" evidence="1">
    <location>
        <begin position="278"/>
        <end position="287"/>
    </location>
</feature>